<dbReference type="RefSeq" id="WP_134113441.1">
    <property type="nucleotide sequence ID" value="NZ_SOBG01000006.1"/>
</dbReference>
<accession>A0AA46DY27</accession>
<evidence type="ECO:0000313" key="1">
    <source>
        <dbReference type="EMBL" id="TDT69231.1"/>
    </source>
</evidence>
<reference evidence="1 2" key="1">
    <citation type="submission" date="2019-03" db="EMBL/GenBank/DDBJ databases">
        <title>Genomic Encyclopedia of Type Strains, Phase IV (KMG-IV): sequencing the most valuable type-strain genomes for metagenomic binning, comparative biology and taxonomic classification.</title>
        <authorList>
            <person name="Goeker M."/>
        </authorList>
    </citation>
    <scope>NUCLEOTIDE SEQUENCE [LARGE SCALE GENOMIC DNA]</scope>
    <source>
        <strain evidence="1 2">DSM 100055</strain>
    </source>
</reference>
<evidence type="ECO:0000313" key="2">
    <source>
        <dbReference type="Proteomes" id="UP000294678"/>
    </source>
</evidence>
<dbReference type="Proteomes" id="UP000294678">
    <property type="component" value="Unassembled WGS sequence"/>
</dbReference>
<dbReference type="AlphaFoldDB" id="A0AA46DY27"/>
<proteinExistence type="predicted"/>
<organism evidence="1 2">
    <name type="scientific">Hypnocyclicus thermotrophus</name>
    <dbReference type="NCBI Taxonomy" id="1627895"/>
    <lineage>
        <taxon>Bacteria</taxon>
        <taxon>Fusobacteriati</taxon>
        <taxon>Fusobacteriota</taxon>
        <taxon>Fusobacteriia</taxon>
        <taxon>Fusobacteriales</taxon>
        <taxon>Fusobacteriaceae</taxon>
        <taxon>Hypnocyclicus</taxon>
    </lineage>
</organism>
<protein>
    <submittedName>
        <fullName evidence="1">Uncharacterized protein</fullName>
    </submittedName>
</protein>
<comment type="caution">
    <text evidence="1">The sequence shown here is derived from an EMBL/GenBank/DDBJ whole genome shotgun (WGS) entry which is preliminary data.</text>
</comment>
<name>A0AA46DY27_9FUSO</name>
<dbReference type="EMBL" id="SOBG01000006">
    <property type="protein sequence ID" value="TDT69231.1"/>
    <property type="molecule type" value="Genomic_DNA"/>
</dbReference>
<gene>
    <name evidence="1" type="ORF">EV215_1574</name>
</gene>
<keyword evidence="2" id="KW-1185">Reference proteome</keyword>
<sequence length="85" mass="10539">MIFIGIFSINYEEKFIKKIKLEKNYLDLEEVDLVKLEKNYKLFFLKLFSWFDGYYFKVKDNYIKIYTNNIKDIIIKEKIDITKYL</sequence>